<dbReference type="PROSITE" id="PS50885">
    <property type="entry name" value="HAMP"/>
    <property type="match status" value="1"/>
</dbReference>
<feature type="transmembrane region" description="Helical" evidence="5">
    <location>
        <begin position="279"/>
        <end position="301"/>
    </location>
</feature>
<reference evidence="9 10" key="1">
    <citation type="submission" date="2013-08" db="EMBL/GenBank/DDBJ databases">
        <authorList>
            <person name="Durkin A.S."/>
            <person name="Haft D.R."/>
            <person name="McCorrison J."/>
            <person name="Torralba M."/>
            <person name="Gillis M."/>
            <person name="Haft D.H."/>
            <person name="Methe B."/>
            <person name="Sutton G."/>
            <person name="Nelson K.E."/>
        </authorList>
    </citation>
    <scope>NUCLEOTIDE SEQUENCE [LARGE SCALE GENOMIC DNA]</scope>
    <source>
        <strain evidence="8 10">ATCC 35536</strain>
        <strain evidence="7 9">VPI DR56BR1116</strain>
    </source>
</reference>
<comment type="subcellular location">
    <subcellularLocation>
        <location evidence="1">Membrane</location>
    </subcellularLocation>
</comment>
<dbReference type="GO" id="GO:0016020">
    <property type="term" value="C:membrane"/>
    <property type="evidence" value="ECO:0007669"/>
    <property type="project" value="UniProtKB-SubCell"/>
</dbReference>
<dbReference type="InterPro" id="IPR003594">
    <property type="entry name" value="HATPase_dom"/>
</dbReference>
<keyword evidence="5" id="KW-0472">Membrane</keyword>
<dbReference type="SMART" id="SM00304">
    <property type="entry name" value="HAMP"/>
    <property type="match status" value="1"/>
</dbReference>
<protein>
    <submittedName>
        <fullName evidence="7">Histidine kinase</fullName>
    </submittedName>
</protein>
<evidence type="ECO:0000256" key="1">
    <source>
        <dbReference type="ARBA" id="ARBA00004370"/>
    </source>
</evidence>
<dbReference type="Gene3D" id="3.30.565.10">
    <property type="entry name" value="Histidine kinase-like ATPase, C-terminal domain"/>
    <property type="match status" value="1"/>
</dbReference>
<dbReference type="InterPro" id="IPR010559">
    <property type="entry name" value="Sig_transdc_His_kin_internal"/>
</dbReference>
<dbReference type="Gene3D" id="6.10.340.10">
    <property type="match status" value="1"/>
</dbReference>
<evidence type="ECO:0000313" key="10">
    <source>
        <dbReference type="Proteomes" id="UP000016646"/>
    </source>
</evidence>
<proteinExistence type="predicted"/>
<dbReference type="STRING" id="1125725.HMPREF1325_2144"/>
<organism evidence="7 9">
    <name type="scientific">Treponema socranskii subsp. socranskii VPI DR56BR1116 = ATCC 35536</name>
    <dbReference type="NCBI Taxonomy" id="1125725"/>
    <lineage>
        <taxon>Bacteria</taxon>
        <taxon>Pseudomonadati</taxon>
        <taxon>Spirochaetota</taxon>
        <taxon>Spirochaetia</taxon>
        <taxon>Spirochaetales</taxon>
        <taxon>Treponemataceae</taxon>
        <taxon>Treponema</taxon>
    </lineage>
</organism>
<dbReference type="InterPro" id="IPR003660">
    <property type="entry name" value="HAMP_dom"/>
</dbReference>
<dbReference type="eggNOG" id="COG2972">
    <property type="taxonomic scope" value="Bacteria"/>
</dbReference>
<dbReference type="SUPFAM" id="SSF158472">
    <property type="entry name" value="HAMP domain-like"/>
    <property type="match status" value="1"/>
</dbReference>
<evidence type="ECO:0000313" key="7">
    <source>
        <dbReference type="EMBL" id="ERF61430.1"/>
    </source>
</evidence>
<dbReference type="InterPro" id="IPR050640">
    <property type="entry name" value="Bact_2-comp_sensor_kinase"/>
</dbReference>
<feature type="transmembrane region" description="Helical" evidence="5">
    <location>
        <begin position="20"/>
        <end position="41"/>
    </location>
</feature>
<dbReference type="Pfam" id="PF02518">
    <property type="entry name" value="HATPase_c"/>
    <property type="match status" value="1"/>
</dbReference>
<sequence length="574" mass="65509">MSGLILRKFYRLRVYAQEFTVFLLLSILPIIIITCLIYGLFYRKMQEQIVRDASNSVSQASNSIDMITERVEALSTTVIYTERVQNYLHNVYAGIKNSRAELFALEQGLAVFYDNALMRSMTLYDTAGNYTHYPIGSENNFYGDIRNAADFGYHAKWIGDTDTHLMHLIRPIESSRNFDRLGFFDIVLYADVFAQPLKELDFGRDCMFAVFDENMQCITGNANMISPLLIDDIAARRNNSVIKIKGRDYFVFYRTSDSTRWTTIGCISRSVIYDGIQKIMLIVFLLVFAIIAAAMWISFLFSQYSVRRINRLISAMHAFSNGDLSVRIMPDENPEFKELGSCFNDMVKRIESLIDSEYRVKLLKNQAELRMLEAQINPHFLYNTLNVLYWKAQMTGQDDIAQITVSLANLFHASIDRAIDFITLGEELNNIDDYIYIQKMRFRDKVQVRIAVSDALKSYLVPKLVLQPIVENAFIHGMEPKAGSGTIGIAFEDTGCDVVVTVSDDGVGMDAEIARRALTERQGKKFQGLLNVHKRLQLYYGQDYGLSVVSTAGVGTVVTMRLRKENEHVPRNDN</sequence>
<dbReference type="OrthoDB" id="370211at2"/>
<comment type="caution">
    <text evidence="7">The sequence shown here is derived from an EMBL/GenBank/DDBJ whole genome shotgun (WGS) entry which is preliminary data.</text>
</comment>
<evidence type="ECO:0000313" key="8">
    <source>
        <dbReference type="EMBL" id="ERK04507.1"/>
    </source>
</evidence>
<dbReference type="Proteomes" id="UP000016646">
    <property type="component" value="Unassembled WGS sequence"/>
</dbReference>
<evidence type="ECO:0000256" key="4">
    <source>
        <dbReference type="ARBA" id="ARBA00022777"/>
    </source>
</evidence>
<dbReference type="Pfam" id="PF06580">
    <property type="entry name" value="His_kinase"/>
    <property type="match status" value="1"/>
</dbReference>
<dbReference type="GO" id="GO:0000155">
    <property type="term" value="F:phosphorelay sensor kinase activity"/>
    <property type="evidence" value="ECO:0007669"/>
    <property type="project" value="InterPro"/>
</dbReference>
<keyword evidence="5" id="KW-1133">Transmembrane helix</keyword>
<evidence type="ECO:0000256" key="2">
    <source>
        <dbReference type="ARBA" id="ARBA00022553"/>
    </source>
</evidence>
<dbReference type="Proteomes" id="UP000016412">
    <property type="component" value="Unassembled WGS sequence"/>
</dbReference>
<evidence type="ECO:0000256" key="3">
    <source>
        <dbReference type="ARBA" id="ARBA00022679"/>
    </source>
</evidence>
<accession>U1GU09</accession>
<dbReference type="PATRIC" id="fig|1125725.3.peg.586"/>
<evidence type="ECO:0000256" key="5">
    <source>
        <dbReference type="SAM" id="Phobius"/>
    </source>
</evidence>
<dbReference type="CDD" id="cd06225">
    <property type="entry name" value="HAMP"/>
    <property type="match status" value="1"/>
</dbReference>
<keyword evidence="5" id="KW-0812">Transmembrane</keyword>
<gene>
    <name evidence="8" type="ORF">HMPREF0860_0811</name>
    <name evidence="7" type="ORF">HMPREF1325_2144</name>
</gene>
<feature type="domain" description="HAMP" evidence="6">
    <location>
        <begin position="303"/>
        <end position="355"/>
    </location>
</feature>
<keyword evidence="10" id="KW-1185">Reference proteome</keyword>
<keyword evidence="4 7" id="KW-0418">Kinase</keyword>
<keyword evidence="2" id="KW-0597">Phosphoprotein</keyword>
<evidence type="ECO:0000313" key="9">
    <source>
        <dbReference type="Proteomes" id="UP000016412"/>
    </source>
</evidence>
<keyword evidence="3" id="KW-0808">Transferase</keyword>
<dbReference type="PANTHER" id="PTHR34220:SF7">
    <property type="entry name" value="SENSOR HISTIDINE KINASE YPDA"/>
    <property type="match status" value="1"/>
</dbReference>
<dbReference type="InterPro" id="IPR036890">
    <property type="entry name" value="HATPase_C_sf"/>
</dbReference>
<dbReference type="SUPFAM" id="SSF55874">
    <property type="entry name" value="ATPase domain of HSP90 chaperone/DNA topoisomerase II/histidine kinase"/>
    <property type="match status" value="1"/>
</dbReference>
<dbReference type="PANTHER" id="PTHR34220">
    <property type="entry name" value="SENSOR HISTIDINE KINASE YPDA"/>
    <property type="match status" value="1"/>
</dbReference>
<dbReference type="Pfam" id="PF00672">
    <property type="entry name" value="HAMP"/>
    <property type="match status" value="1"/>
</dbReference>
<name>U1GU09_TRESO</name>
<dbReference type="EMBL" id="AVQI01000020">
    <property type="protein sequence ID" value="ERK04507.1"/>
    <property type="molecule type" value="Genomic_DNA"/>
</dbReference>
<evidence type="ECO:0000259" key="6">
    <source>
        <dbReference type="PROSITE" id="PS50885"/>
    </source>
</evidence>
<dbReference type="AlphaFoldDB" id="U1GU09"/>
<dbReference type="EMBL" id="AUZJ01000013">
    <property type="protein sequence ID" value="ERF61430.1"/>
    <property type="molecule type" value="Genomic_DNA"/>
</dbReference>